<sequence>MAFDNQAFEGGFADAVYDAQTCFRALMDALANPGTIQSLTAETQPPLPLTAELGAIAQALFDHDTKVWLDSRLAASSAVREWLSFQTGLELVSEIGEAHFALVSDIAQMPPLDVFAKGTSEYPDRSATIIMALDGFTGTQTLQLQGPGIEHVRDFAPSTLPVRFSEQWAANAALFPRGVDLVFAAPKTVAALPRSTKLIKNGN</sequence>
<protein>
    <submittedName>
        <fullName evidence="1">Alpha-D-ribose 1-methylphosphonate 5-triphosphate synthase subunit PhnH</fullName>
    </submittedName>
</protein>
<dbReference type="Pfam" id="PF05845">
    <property type="entry name" value="PhnH"/>
    <property type="match status" value="1"/>
</dbReference>
<gene>
    <name evidence="1" type="ORF">DFR47_102231</name>
</gene>
<dbReference type="RefSeq" id="WP_113943464.1">
    <property type="nucleotide sequence ID" value="NZ_JBHEEG010000002.1"/>
</dbReference>
<dbReference type="EMBL" id="QNRH01000002">
    <property type="protein sequence ID" value="RBO97449.1"/>
    <property type="molecule type" value="Genomic_DNA"/>
</dbReference>
<dbReference type="AlphaFoldDB" id="A0A366E6N9"/>
<name>A0A366E6N9_9HYPH</name>
<dbReference type="GO" id="GO:0019634">
    <property type="term" value="P:organic phosphonate metabolic process"/>
    <property type="evidence" value="ECO:0007669"/>
    <property type="project" value="InterPro"/>
</dbReference>
<dbReference type="NCBIfam" id="TIGR03292">
    <property type="entry name" value="PhnH_redo"/>
    <property type="match status" value="1"/>
</dbReference>
<evidence type="ECO:0000313" key="2">
    <source>
        <dbReference type="Proteomes" id="UP000252893"/>
    </source>
</evidence>
<comment type="caution">
    <text evidence="1">The sequence shown here is derived from an EMBL/GenBank/DDBJ whole genome shotgun (WGS) entry which is preliminary data.</text>
</comment>
<dbReference type="InterPro" id="IPR008772">
    <property type="entry name" value="Phosphonate_metab_PhnH"/>
</dbReference>
<keyword evidence="2" id="KW-1185">Reference proteome</keyword>
<proteinExistence type="predicted"/>
<evidence type="ECO:0000313" key="1">
    <source>
        <dbReference type="EMBL" id="RBO97449.1"/>
    </source>
</evidence>
<reference evidence="1 2" key="1">
    <citation type="submission" date="2018-06" db="EMBL/GenBank/DDBJ databases">
        <title>Genomic Encyclopedia of Type Strains, Phase IV (KMG-IV): sequencing the most valuable type-strain genomes for metagenomic binning, comparative biology and taxonomic classification.</title>
        <authorList>
            <person name="Goeker M."/>
        </authorList>
    </citation>
    <scope>NUCLEOTIDE SEQUENCE [LARGE SCALE GENOMIC DNA]</scope>
    <source>
        <strain evidence="1 2">DSM 25619</strain>
    </source>
</reference>
<dbReference type="OrthoDB" id="9814509at2"/>
<accession>A0A366E6N9</accession>
<dbReference type="Gene3D" id="3.40.50.11310">
    <property type="entry name" value="Bacterial phosphonate metabolism protein PhnH"/>
    <property type="match status" value="1"/>
</dbReference>
<organism evidence="1 2">
    <name type="scientific">Pseudochrobactrum asaccharolyticum</name>
    <dbReference type="NCBI Taxonomy" id="354351"/>
    <lineage>
        <taxon>Bacteria</taxon>
        <taxon>Pseudomonadati</taxon>
        <taxon>Pseudomonadota</taxon>
        <taxon>Alphaproteobacteria</taxon>
        <taxon>Hyphomicrobiales</taxon>
        <taxon>Brucellaceae</taxon>
        <taxon>Pseudochrobactrum</taxon>
    </lineage>
</organism>
<dbReference type="SUPFAM" id="SSF159709">
    <property type="entry name" value="PhnH-like"/>
    <property type="match status" value="1"/>
</dbReference>
<dbReference type="InterPro" id="IPR038058">
    <property type="entry name" value="PhnH-like_sp"/>
</dbReference>
<dbReference type="Proteomes" id="UP000252893">
    <property type="component" value="Unassembled WGS sequence"/>
</dbReference>
<dbReference type="PIRSF" id="PIRSF020680">
    <property type="entry name" value="PhnH"/>
    <property type="match status" value="1"/>
</dbReference>